<reference evidence="1" key="2">
    <citation type="journal article" date="2015" name="Fish Shellfish Immunol.">
        <title>Early steps in the European eel (Anguilla anguilla)-Vibrio vulnificus interaction in the gills: Role of the RtxA13 toxin.</title>
        <authorList>
            <person name="Callol A."/>
            <person name="Pajuelo D."/>
            <person name="Ebbesson L."/>
            <person name="Teles M."/>
            <person name="MacKenzie S."/>
            <person name="Amaro C."/>
        </authorList>
    </citation>
    <scope>NUCLEOTIDE SEQUENCE</scope>
</reference>
<proteinExistence type="predicted"/>
<protein>
    <submittedName>
        <fullName evidence="1">Uncharacterized protein</fullName>
    </submittedName>
</protein>
<organism evidence="1">
    <name type="scientific">Anguilla anguilla</name>
    <name type="common">European freshwater eel</name>
    <name type="synonym">Muraena anguilla</name>
    <dbReference type="NCBI Taxonomy" id="7936"/>
    <lineage>
        <taxon>Eukaryota</taxon>
        <taxon>Metazoa</taxon>
        <taxon>Chordata</taxon>
        <taxon>Craniata</taxon>
        <taxon>Vertebrata</taxon>
        <taxon>Euteleostomi</taxon>
        <taxon>Actinopterygii</taxon>
        <taxon>Neopterygii</taxon>
        <taxon>Teleostei</taxon>
        <taxon>Anguilliformes</taxon>
        <taxon>Anguillidae</taxon>
        <taxon>Anguilla</taxon>
    </lineage>
</organism>
<accession>A0A0E9SCI1</accession>
<name>A0A0E9SCI1_ANGAN</name>
<evidence type="ECO:0000313" key="1">
    <source>
        <dbReference type="EMBL" id="JAH38947.1"/>
    </source>
</evidence>
<dbReference type="EMBL" id="GBXM01069630">
    <property type="protein sequence ID" value="JAH38947.1"/>
    <property type="molecule type" value="Transcribed_RNA"/>
</dbReference>
<reference evidence="1" key="1">
    <citation type="submission" date="2014-11" db="EMBL/GenBank/DDBJ databases">
        <authorList>
            <person name="Amaro Gonzalez C."/>
        </authorList>
    </citation>
    <scope>NUCLEOTIDE SEQUENCE</scope>
</reference>
<sequence>MSRRVSTCTASVLR</sequence>